<comment type="caution">
    <text evidence="1">The sequence shown here is derived from an EMBL/GenBank/DDBJ whole genome shotgun (WGS) entry which is preliminary data.</text>
</comment>
<evidence type="ECO:0000313" key="1">
    <source>
        <dbReference type="EMBL" id="KAI3672876.1"/>
    </source>
</evidence>
<reference evidence="2" key="1">
    <citation type="journal article" date="2022" name="Mol. Ecol. Resour.">
        <title>The genomes of chicory, endive, great burdock and yacon provide insights into Asteraceae palaeo-polyploidization history and plant inulin production.</title>
        <authorList>
            <person name="Fan W."/>
            <person name="Wang S."/>
            <person name="Wang H."/>
            <person name="Wang A."/>
            <person name="Jiang F."/>
            <person name="Liu H."/>
            <person name="Zhao H."/>
            <person name="Xu D."/>
            <person name="Zhang Y."/>
        </authorList>
    </citation>
    <scope>NUCLEOTIDE SEQUENCE [LARGE SCALE GENOMIC DNA]</scope>
    <source>
        <strain evidence="2">cv. Niubang</strain>
    </source>
</reference>
<sequence length="163" mass="18081">MSRAAADNEGLCPDKFRSCSSANWQEDCLKWLVRSCPGVRGLCVVVVLIDCLGIHGFNGECPCLQLANSTTCRWLWRVGFEIRLLGSSRKSNSGFSILDGEKEESYLLWTGLIIGSGWGTMIWEGWPNRDGGGFKWQNRRCLNGGGHWLLRGWLPAPMVADGT</sequence>
<proteinExistence type="predicted"/>
<name>A0ACB8XR13_ARCLA</name>
<dbReference type="EMBL" id="CM042061">
    <property type="protein sequence ID" value="KAI3672876.1"/>
    <property type="molecule type" value="Genomic_DNA"/>
</dbReference>
<keyword evidence="2" id="KW-1185">Reference proteome</keyword>
<evidence type="ECO:0000313" key="2">
    <source>
        <dbReference type="Proteomes" id="UP001055879"/>
    </source>
</evidence>
<gene>
    <name evidence="1" type="ORF">L6452_38976</name>
</gene>
<organism evidence="1 2">
    <name type="scientific">Arctium lappa</name>
    <name type="common">Greater burdock</name>
    <name type="synonym">Lappa major</name>
    <dbReference type="NCBI Taxonomy" id="4217"/>
    <lineage>
        <taxon>Eukaryota</taxon>
        <taxon>Viridiplantae</taxon>
        <taxon>Streptophyta</taxon>
        <taxon>Embryophyta</taxon>
        <taxon>Tracheophyta</taxon>
        <taxon>Spermatophyta</taxon>
        <taxon>Magnoliopsida</taxon>
        <taxon>eudicotyledons</taxon>
        <taxon>Gunneridae</taxon>
        <taxon>Pentapetalae</taxon>
        <taxon>asterids</taxon>
        <taxon>campanulids</taxon>
        <taxon>Asterales</taxon>
        <taxon>Asteraceae</taxon>
        <taxon>Carduoideae</taxon>
        <taxon>Cardueae</taxon>
        <taxon>Arctiinae</taxon>
        <taxon>Arctium</taxon>
    </lineage>
</organism>
<protein>
    <submittedName>
        <fullName evidence="1">Uncharacterized protein</fullName>
    </submittedName>
</protein>
<dbReference type="Proteomes" id="UP001055879">
    <property type="component" value="Linkage Group LG15"/>
</dbReference>
<accession>A0ACB8XR13</accession>
<reference evidence="1 2" key="2">
    <citation type="journal article" date="2022" name="Mol. Ecol. Resour.">
        <title>The genomes of chicory, endive, great burdock and yacon provide insights into Asteraceae paleo-polyploidization history and plant inulin production.</title>
        <authorList>
            <person name="Fan W."/>
            <person name="Wang S."/>
            <person name="Wang H."/>
            <person name="Wang A."/>
            <person name="Jiang F."/>
            <person name="Liu H."/>
            <person name="Zhao H."/>
            <person name="Xu D."/>
            <person name="Zhang Y."/>
        </authorList>
    </citation>
    <scope>NUCLEOTIDE SEQUENCE [LARGE SCALE GENOMIC DNA]</scope>
    <source>
        <strain evidence="2">cv. Niubang</strain>
    </source>
</reference>